<organism evidence="4 5">
    <name type="scientific">Geotalea uraniireducens (strain Rf4)</name>
    <name type="common">Geobacter uraniireducens</name>
    <dbReference type="NCBI Taxonomy" id="351605"/>
    <lineage>
        <taxon>Bacteria</taxon>
        <taxon>Pseudomonadati</taxon>
        <taxon>Thermodesulfobacteriota</taxon>
        <taxon>Desulfuromonadia</taxon>
        <taxon>Geobacterales</taxon>
        <taxon>Geobacteraceae</taxon>
        <taxon>Geotalea</taxon>
    </lineage>
</organism>
<dbReference type="Pfam" id="PF00106">
    <property type="entry name" value="adh_short"/>
    <property type="match status" value="1"/>
</dbReference>
<dbReference type="KEGG" id="gur:Gura_1536"/>
<dbReference type="CDD" id="cd05233">
    <property type="entry name" value="SDR_c"/>
    <property type="match status" value="1"/>
</dbReference>
<accession>A5GE79</accession>
<comment type="similarity">
    <text evidence="1 3">Belongs to the short-chain dehydrogenases/reductases (SDR) family.</text>
</comment>
<dbReference type="PANTHER" id="PTHR44196">
    <property type="entry name" value="DEHYDROGENASE/REDUCTASE SDR FAMILY MEMBER 7B"/>
    <property type="match status" value="1"/>
</dbReference>
<dbReference type="PIRSF" id="PIRSF000126">
    <property type="entry name" value="11-beta-HSD1"/>
    <property type="match status" value="1"/>
</dbReference>
<dbReference type="PRINTS" id="PR00081">
    <property type="entry name" value="GDHRDH"/>
</dbReference>
<keyword evidence="2" id="KW-0560">Oxidoreductase</keyword>
<dbReference type="PANTHER" id="PTHR44196:SF2">
    <property type="entry name" value="SHORT-CHAIN DEHYDROGENASE-RELATED"/>
    <property type="match status" value="1"/>
</dbReference>
<evidence type="ECO:0000313" key="5">
    <source>
        <dbReference type="Proteomes" id="UP000006695"/>
    </source>
</evidence>
<proteinExistence type="inferred from homology"/>
<keyword evidence="5" id="KW-1185">Reference proteome</keyword>
<gene>
    <name evidence="4" type="ordered locus">Gura_1536</name>
</gene>
<dbReference type="Proteomes" id="UP000006695">
    <property type="component" value="Chromosome"/>
</dbReference>
<name>A5GE79_GEOUR</name>
<dbReference type="HOGENOM" id="CLU_010194_2_1_7"/>
<dbReference type="SUPFAM" id="SSF51735">
    <property type="entry name" value="NAD(P)-binding Rossmann-fold domains"/>
    <property type="match status" value="1"/>
</dbReference>
<dbReference type="PRINTS" id="PR00080">
    <property type="entry name" value="SDRFAMILY"/>
</dbReference>
<dbReference type="EMBL" id="CP000698">
    <property type="protein sequence ID" value="ABQ25734.1"/>
    <property type="molecule type" value="Genomic_DNA"/>
</dbReference>
<dbReference type="STRING" id="351605.Gura_1536"/>
<dbReference type="Gene3D" id="3.40.50.720">
    <property type="entry name" value="NAD(P)-binding Rossmann-like Domain"/>
    <property type="match status" value="1"/>
</dbReference>
<evidence type="ECO:0000313" key="4">
    <source>
        <dbReference type="EMBL" id="ABQ25734.1"/>
    </source>
</evidence>
<dbReference type="AlphaFoldDB" id="A5GE79"/>
<dbReference type="GO" id="GO:0016491">
    <property type="term" value="F:oxidoreductase activity"/>
    <property type="evidence" value="ECO:0007669"/>
    <property type="project" value="UniProtKB-KW"/>
</dbReference>
<dbReference type="GO" id="GO:0016020">
    <property type="term" value="C:membrane"/>
    <property type="evidence" value="ECO:0007669"/>
    <property type="project" value="TreeGrafter"/>
</dbReference>
<sequence length="260" mass="28441">MKKIALITGPTAGIGYELSKLFAKDGYDLVLVSRDEVRLQALGQELKNMYGTQSHILVTDLANGNSPRKIHNFVKQQGISVDILVNNAGFQVYGTFSETPLDKELDMLHVHITGLTILTKLFLVDMLAKGSGRILNVGSTGSFVPGGPFNAVYCATKAYILSFSEAIAEELKGTNITVTTLCPGATATEFAKRANIEDITLFKYKWGVMDARTVARAGYDALNQGKRSIVPGFANKMTVYSIKFTPRRLMTIATKLFMSR</sequence>
<dbReference type="InterPro" id="IPR036291">
    <property type="entry name" value="NAD(P)-bd_dom_sf"/>
</dbReference>
<protein>
    <submittedName>
        <fullName evidence="4">Short-chain dehydrogenase/reductase SDR</fullName>
    </submittedName>
</protein>
<dbReference type="InterPro" id="IPR002347">
    <property type="entry name" value="SDR_fam"/>
</dbReference>
<evidence type="ECO:0000256" key="3">
    <source>
        <dbReference type="RuleBase" id="RU000363"/>
    </source>
</evidence>
<evidence type="ECO:0000256" key="1">
    <source>
        <dbReference type="ARBA" id="ARBA00006484"/>
    </source>
</evidence>
<evidence type="ECO:0000256" key="2">
    <source>
        <dbReference type="ARBA" id="ARBA00023002"/>
    </source>
</evidence>
<reference evidence="4 5" key="1">
    <citation type="submission" date="2007-05" db="EMBL/GenBank/DDBJ databases">
        <title>Complete sequence of Geobacter uraniireducens Rf4.</title>
        <authorList>
            <consortium name="US DOE Joint Genome Institute"/>
            <person name="Copeland A."/>
            <person name="Lucas S."/>
            <person name="Lapidus A."/>
            <person name="Barry K."/>
            <person name="Detter J.C."/>
            <person name="Glavina del Rio T."/>
            <person name="Hammon N."/>
            <person name="Israni S."/>
            <person name="Dalin E."/>
            <person name="Tice H."/>
            <person name="Pitluck S."/>
            <person name="Chertkov O."/>
            <person name="Brettin T."/>
            <person name="Bruce D."/>
            <person name="Han C."/>
            <person name="Schmutz J."/>
            <person name="Larimer F."/>
            <person name="Land M."/>
            <person name="Hauser L."/>
            <person name="Kyrpides N."/>
            <person name="Mikhailova N."/>
            <person name="Shelobolina E."/>
            <person name="Aklujkar M."/>
            <person name="Lovley D."/>
            <person name="Richardson P."/>
        </authorList>
    </citation>
    <scope>NUCLEOTIDE SEQUENCE [LARGE SCALE GENOMIC DNA]</scope>
    <source>
        <strain evidence="4 5">Rf4</strain>
    </source>
</reference>